<comment type="caution">
    <text evidence="3">The sequence shown here is derived from an EMBL/GenBank/DDBJ whole genome shotgun (WGS) entry which is preliminary data.</text>
</comment>
<protein>
    <submittedName>
        <fullName evidence="3">(African queen) hypothetical protein</fullName>
    </submittedName>
</protein>
<gene>
    <name evidence="3" type="ORF">DCHRY22_LOCUS4458</name>
</gene>
<feature type="compositionally biased region" description="Basic residues" evidence="1">
    <location>
        <begin position="50"/>
        <end position="59"/>
    </location>
</feature>
<evidence type="ECO:0000313" key="4">
    <source>
        <dbReference type="Proteomes" id="UP000789524"/>
    </source>
</evidence>
<feature type="transmembrane region" description="Helical" evidence="2">
    <location>
        <begin position="12"/>
        <end position="29"/>
    </location>
</feature>
<sequence>MLVYKEPEEEILHKIIGYGTLIIAVFYFFKFIKYISKSRNSEVSSVNSRARVRSSHRSPVRNILNDEKKGRKRQRRKRQHRYATEQWLPRNDPPYDVEDYE</sequence>
<keyword evidence="2" id="KW-0472">Membrane</keyword>
<feature type="compositionally biased region" description="Basic residues" evidence="1">
    <location>
        <begin position="70"/>
        <end position="81"/>
    </location>
</feature>
<name>A0A8J2QHY6_9NEOP</name>
<reference evidence="3" key="1">
    <citation type="submission" date="2021-09" db="EMBL/GenBank/DDBJ databases">
        <authorList>
            <person name="Martin H S."/>
        </authorList>
    </citation>
    <scope>NUCLEOTIDE SEQUENCE</scope>
</reference>
<keyword evidence="2" id="KW-1133">Transmembrane helix</keyword>
<evidence type="ECO:0000256" key="2">
    <source>
        <dbReference type="SAM" id="Phobius"/>
    </source>
</evidence>
<feature type="region of interest" description="Disordered" evidence="1">
    <location>
        <begin position="45"/>
        <end position="101"/>
    </location>
</feature>
<proteinExistence type="predicted"/>
<accession>A0A8J2QHY6</accession>
<dbReference type="EMBL" id="CAKASE010000049">
    <property type="protein sequence ID" value="CAG9563292.1"/>
    <property type="molecule type" value="Genomic_DNA"/>
</dbReference>
<evidence type="ECO:0000256" key="1">
    <source>
        <dbReference type="SAM" id="MobiDB-lite"/>
    </source>
</evidence>
<evidence type="ECO:0000313" key="3">
    <source>
        <dbReference type="EMBL" id="CAG9563292.1"/>
    </source>
</evidence>
<keyword evidence="2" id="KW-0812">Transmembrane</keyword>
<organism evidence="3 4">
    <name type="scientific">Danaus chrysippus</name>
    <name type="common">African queen</name>
    <dbReference type="NCBI Taxonomy" id="151541"/>
    <lineage>
        <taxon>Eukaryota</taxon>
        <taxon>Metazoa</taxon>
        <taxon>Ecdysozoa</taxon>
        <taxon>Arthropoda</taxon>
        <taxon>Hexapoda</taxon>
        <taxon>Insecta</taxon>
        <taxon>Pterygota</taxon>
        <taxon>Neoptera</taxon>
        <taxon>Endopterygota</taxon>
        <taxon>Lepidoptera</taxon>
        <taxon>Glossata</taxon>
        <taxon>Ditrysia</taxon>
        <taxon>Papilionoidea</taxon>
        <taxon>Nymphalidae</taxon>
        <taxon>Danainae</taxon>
        <taxon>Danaini</taxon>
        <taxon>Danaina</taxon>
        <taxon>Danaus</taxon>
        <taxon>Anosia</taxon>
    </lineage>
</organism>
<dbReference type="Proteomes" id="UP000789524">
    <property type="component" value="Unassembled WGS sequence"/>
</dbReference>
<keyword evidence="4" id="KW-1185">Reference proteome</keyword>
<dbReference type="AlphaFoldDB" id="A0A8J2QHY6"/>